<dbReference type="InParanoid" id="S2IZ02"/>
<dbReference type="Pfam" id="PF00649">
    <property type="entry name" value="Copper-fist"/>
    <property type="match status" value="1"/>
</dbReference>
<dbReference type="Proteomes" id="UP000014254">
    <property type="component" value="Unassembled WGS sequence"/>
</dbReference>
<feature type="compositionally biased region" description="Low complexity" evidence="8">
    <location>
        <begin position="140"/>
        <end position="155"/>
    </location>
</feature>
<keyword evidence="7" id="KW-0539">Nucleus</keyword>
<dbReference type="InterPro" id="IPR036395">
    <property type="entry name" value="Cu_fist_DNA-bd_dom_sf"/>
</dbReference>
<dbReference type="PROSITE" id="PS50073">
    <property type="entry name" value="COPPER_FIST_2"/>
    <property type="match status" value="1"/>
</dbReference>
<feature type="compositionally biased region" description="Low complexity" evidence="8">
    <location>
        <begin position="69"/>
        <end position="83"/>
    </location>
</feature>
<keyword evidence="2" id="KW-0479">Metal-binding</keyword>
<dbReference type="GO" id="GO:0000981">
    <property type="term" value="F:DNA-binding transcription factor activity, RNA polymerase II-specific"/>
    <property type="evidence" value="ECO:0007669"/>
    <property type="project" value="TreeGrafter"/>
</dbReference>
<dbReference type="SMART" id="SM00412">
    <property type="entry name" value="Cu_FIST"/>
    <property type="match status" value="1"/>
</dbReference>
<dbReference type="OrthoDB" id="5600085at2759"/>
<dbReference type="GO" id="GO:0005507">
    <property type="term" value="F:copper ion binding"/>
    <property type="evidence" value="ECO:0007669"/>
    <property type="project" value="InterPro"/>
</dbReference>
<dbReference type="AlphaFoldDB" id="S2IZ02"/>
<dbReference type="GO" id="GO:0006879">
    <property type="term" value="P:intracellular iron ion homeostasis"/>
    <property type="evidence" value="ECO:0007669"/>
    <property type="project" value="TreeGrafter"/>
</dbReference>
<dbReference type="STRING" id="1220926.S2IZ02"/>
<sequence>MLINGEKWACETCIKGHRATHCKHTDRKLISIKKKGRPATQCKRCRELRVLRQLHVKCDCDDSGVGATKKNSNSNSSPSISSVPKKRKKVESLRPLAPKLLETKGCYNSSKPLPLSSSPSTPTPSTPTTPMAHVTPVPASSCCSKKSTVTTTPPSDIAASPFIPAEIDSSPSTLPLEPVPLPDIPPPTSCCGPPSKNQQGETIRVVTCRCGDSCACIGCDAHPSRAMKEGKNDVYIGFDTSLNTGSKRRLSIAAICTTSSPTATTTTKIYAQPTTSQQQDYPTSILAEDGTVLCGCGCSRAFADCSDCFRELCDGYFN</sequence>
<keyword evidence="5" id="KW-0805">Transcription regulation</keyword>
<feature type="region of interest" description="Disordered" evidence="8">
    <location>
        <begin position="66"/>
        <end position="157"/>
    </location>
</feature>
<evidence type="ECO:0000256" key="4">
    <source>
        <dbReference type="ARBA" id="ARBA00023008"/>
    </source>
</evidence>
<gene>
    <name evidence="10" type="ORF">HMPREF1544_10246</name>
</gene>
<evidence type="ECO:0000256" key="1">
    <source>
        <dbReference type="ARBA" id="ARBA00004123"/>
    </source>
</evidence>
<reference evidence="11" key="1">
    <citation type="submission" date="2013-05" db="EMBL/GenBank/DDBJ databases">
        <title>The Genome sequence of Mucor circinelloides f. circinelloides 1006PhL.</title>
        <authorList>
            <consortium name="The Broad Institute Genomics Platform"/>
            <person name="Cuomo C."/>
            <person name="Earl A."/>
            <person name="Findley K."/>
            <person name="Lee S.C."/>
            <person name="Walker B."/>
            <person name="Young S."/>
            <person name="Zeng Q."/>
            <person name="Gargeya S."/>
            <person name="Fitzgerald M."/>
            <person name="Haas B."/>
            <person name="Abouelleil A."/>
            <person name="Allen A.W."/>
            <person name="Alvarado L."/>
            <person name="Arachchi H.M."/>
            <person name="Berlin A.M."/>
            <person name="Chapman S.B."/>
            <person name="Gainer-Dewar J."/>
            <person name="Goldberg J."/>
            <person name="Griggs A."/>
            <person name="Gujja S."/>
            <person name="Hansen M."/>
            <person name="Howarth C."/>
            <person name="Imamovic A."/>
            <person name="Ireland A."/>
            <person name="Larimer J."/>
            <person name="McCowan C."/>
            <person name="Murphy C."/>
            <person name="Pearson M."/>
            <person name="Poon T.W."/>
            <person name="Priest M."/>
            <person name="Roberts A."/>
            <person name="Saif S."/>
            <person name="Shea T."/>
            <person name="Sisk P."/>
            <person name="Sykes S."/>
            <person name="Wortman J."/>
            <person name="Nusbaum C."/>
            <person name="Birren B."/>
        </authorList>
    </citation>
    <scope>NUCLEOTIDE SEQUENCE [LARGE SCALE GENOMIC DNA]</scope>
    <source>
        <strain evidence="11">1006PhL</strain>
    </source>
</reference>
<dbReference type="InterPro" id="IPR001083">
    <property type="entry name" value="Cu_fist_DNA-bd_dom"/>
</dbReference>
<dbReference type="PRINTS" id="PR00617">
    <property type="entry name" value="COPPERFIST"/>
</dbReference>
<feature type="domain" description="Copper-fist" evidence="9">
    <location>
        <begin position="1"/>
        <end position="39"/>
    </location>
</feature>
<comment type="subcellular location">
    <subcellularLocation>
        <location evidence="1">Nucleus</location>
    </subcellularLocation>
</comment>
<evidence type="ECO:0000256" key="8">
    <source>
        <dbReference type="SAM" id="MobiDB-lite"/>
    </source>
</evidence>
<keyword evidence="3" id="KW-0862">Zinc</keyword>
<evidence type="ECO:0000256" key="3">
    <source>
        <dbReference type="ARBA" id="ARBA00022833"/>
    </source>
</evidence>
<dbReference type="Gene3D" id="3.90.430.10">
    <property type="entry name" value="Copper fist DNA-binding domain"/>
    <property type="match status" value="1"/>
</dbReference>
<dbReference type="OMA" id="WACETCI"/>
<dbReference type="SMART" id="SM01090">
    <property type="entry name" value="Copper-fist"/>
    <property type="match status" value="1"/>
</dbReference>
<dbReference type="VEuPathDB" id="FungiDB:HMPREF1544_10246"/>
<accession>S2IZ02</accession>
<evidence type="ECO:0000259" key="9">
    <source>
        <dbReference type="PROSITE" id="PS50073"/>
    </source>
</evidence>
<dbReference type="EMBL" id="KE124088">
    <property type="protein sequence ID" value="EPB83016.1"/>
    <property type="molecule type" value="Genomic_DNA"/>
</dbReference>
<proteinExistence type="predicted"/>
<dbReference type="PANTHER" id="PTHR28088:SF5">
    <property type="entry name" value="TRANSCRIPTIONAL ACTIVATOR HAA1-RELATED"/>
    <property type="match status" value="1"/>
</dbReference>
<evidence type="ECO:0000313" key="11">
    <source>
        <dbReference type="Proteomes" id="UP000014254"/>
    </source>
</evidence>
<dbReference type="FunFam" id="3.90.430.10:FF:000001">
    <property type="entry name" value="Copper fist DNA-binding protein"/>
    <property type="match status" value="1"/>
</dbReference>
<dbReference type="GO" id="GO:0045944">
    <property type="term" value="P:positive regulation of transcription by RNA polymerase II"/>
    <property type="evidence" value="ECO:0007669"/>
    <property type="project" value="TreeGrafter"/>
</dbReference>
<dbReference type="GO" id="GO:0000978">
    <property type="term" value="F:RNA polymerase II cis-regulatory region sequence-specific DNA binding"/>
    <property type="evidence" value="ECO:0007669"/>
    <property type="project" value="TreeGrafter"/>
</dbReference>
<dbReference type="PANTHER" id="PTHR28088">
    <property type="entry name" value="TRANSCRIPTIONAL ACTIVATOR HAA1-RELATED"/>
    <property type="match status" value="1"/>
</dbReference>
<organism evidence="10 11">
    <name type="scientific">Mucor circinelloides f. circinelloides (strain 1006PhL)</name>
    <name type="common">Mucormycosis agent</name>
    <name type="synonym">Calyptromyces circinelloides</name>
    <dbReference type="NCBI Taxonomy" id="1220926"/>
    <lineage>
        <taxon>Eukaryota</taxon>
        <taxon>Fungi</taxon>
        <taxon>Fungi incertae sedis</taxon>
        <taxon>Mucoromycota</taxon>
        <taxon>Mucoromycotina</taxon>
        <taxon>Mucoromycetes</taxon>
        <taxon>Mucorales</taxon>
        <taxon>Mucorineae</taxon>
        <taxon>Mucoraceae</taxon>
        <taxon>Mucor</taxon>
    </lineage>
</organism>
<feature type="compositionally biased region" description="Low complexity" evidence="8">
    <location>
        <begin position="109"/>
        <end position="120"/>
    </location>
</feature>
<dbReference type="GO" id="GO:0005634">
    <property type="term" value="C:nucleus"/>
    <property type="evidence" value="ECO:0007669"/>
    <property type="project" value="UniProtKB-SubCell"/>
</dbReference>
<dbReference type="SUPFAM" id="SSF57879">
    <property type="entry name" value="Zinc domain conserved in yeast copper-regulated transcription factors"/>
    <property type="match status" value="1"/>
</dbReference>
<dbReference type="eggNOG" id="ENOG502TAZ7">
    <property type="taxonomic scope" value="Eukaryota"/>
</dbReference>
<keyword evidence="4" id="KW-0186">Copper</keyword>
<dbReference type="GO" id="GO:0006878">
    <property type="term" value="P:intracellular copper ion homeostasis"/>
    <property type="evidence" value="ECO:0007669"/>
    <property type="project" value="TreeGrafter"/>
</dbReference>
<dbReference type="InterPro" id="IPR051763">
    <property type="entry name" value="Copper_Homeo_Regul"/>
</dbReference>
<evidence type="ECO:0000313" key="10">
    <source>
        <dbReference type="EMBL" id="EPB83016.1"/>
    </source>
</evidence>
<protein>
    <recommendedName>
        <fullName evidence="9">Copper-fist domain-containing protein</fullName>
    </recommendedName>
</protein>
<name>S2IZ02_MUCC1</name>
<evidence type="ECO:0000256" key="7">
    <source>
        <dbReference type="ARBA" id="ARBA00023242"/>
    </source>
</evidence>
<evidence type="ECO:0000256" key="5">
    <source>
        <dbReference type="ARBA" id="ARBA00023015"/>
    </source>
</evidence>
<keyword evidence="6" id="KW-0804">Transcription</keyword>
<keyword evidence="11" id="KW-1185">Reference proteome</keyword>
<evidence type="ECO:0000256" key="6">
    <source>
        <dbReference type="ARBA" id="ARBA00023163"/>
    </source>
</evidence>
<evidence type="ECO:0000256" key="2">
    <source>
        <dbReference type="ARBA" id="ARBA00022723"/>
    </source>
</evidence>